<proteinExistence type="predicted"/>
<dbReference type="PANTHER" id="PTHR42160">
    <property type="entry name" value="URACIL-DNA GLYCOSYLASE SUPERFAMILY PROTEIN"/>
    <property type="match status" value="1"/>
</dbReference>
<dbReference type="SMART" id="SM00987">
    <property type="entry name" value="UreE_C"/>
    <property type="match status" value="1"/>
</dbReference>
<reference evidence="2" key="2">
    <citation type="submission" date="2020-09" db="EMBL/GenBank/DDBJ databases">
        <authorList>
            <person name="Sun Q."/>
            <person name="Zhou Y."/>
        </authorList>
    </citation>
    <scope>NUCLEOTIDE SEQUENCE</scope>
    <source>
        <strain evidence="2">CGMCC 1.12921</strain>
    </source>
</reference>
<dbReference type="RefSeq" id="WP_188159705.1">
    <property type="nucleotide sequence ID" value="NZ_BMGH01000001.1"/>
</dbReference>
<dbReference type="Pfam" id="PF03167">
    <property type="entry name" value="UDG"/>
    <property type="match status" value="1"/>
</dbReference>
<dbReference type="InterPro" id="IPR047124">
    <property type="entry name" value="HI_0220.2"/>
</dbReference>
<name>A0A8J2Y348_9PROT</name>
<dbReference type="PANTHER" id="PTHR42160:SF1">
    <property type="entry name" value="URACIL-DNA GLYCOSYLASE SUPERFAMILY PROTEIN"/>
    <property type="match status" value="1"/>
</dbReference>
<organism evidence="2 3">
    <name type="scientific">Aquisalinus flavus</name>
    <dbReference type="NCBI Taxonomy" id="1526572"/>
    <lineage>
        <taxon>Bacteria</taxon>
        <taxon>Pseudomonadati</taxon>
        <taxon>Pseudomonadota</taxon>
        <taxon>Alphaproteobacteria</taxon>
        <taxon>Parvularculales</taxon>
        <taxon>Parvularculaceae</taxon>
        <taxon>Aquisalinus</taxon>
    </lineage>
</organism>
<keyword evidence="3" id="KW-1185">Reference proteome</keyword>
<dbReference type="Proteomes" id="UP000613582">
    <property type="component" value="Unassembled WGS sequence"/>
</dbReference>
<reference evidence="2" key="1">
    <citation type="journal article" date="2014" name="Int. J. Syst. Evol. Microbiol.">
        <title>Complete genome sequence of Corynebacterium casei LMG S-19264T (=DSM 44701T), isolated from a smear-ripened cheese.</title>
        <authorList>
            <consortium name="US DOE Joint Genome Institute (JGI-PGF)"/>
            <person name="Walter F."/>
            <person name="Albersmeier A."/>
            <person name="Kalinowski J."/>
            <person name="Ruckert C."/>
        </authorList>
    </citation>
    <scope>NUCLEOTIDE SEQUENCE</scope>
    <source>
        <strain evidence="2">CGMCC 1.12921</strain>
    </source>
</reference>
<dbReference type="AlphaFoldDB" id="A0A8J2Y348"/>
<sequence>MSLSTLRKDLGGCRHCEDIGLIPQARPIFQLPSKARIGLFSQAPGNLAHIKGKPFYDPSGVRLRAWMGVTEEEFYDSGRIAIAPMAFCFPGYDGKGSTGKGGDLPPPKVCAEIWRARIMKEIEGQLKLVLLVGAYSQKWHLGDKVGRTLTETVKIAHDRIVNGEAAMDSPIYLPLPHPSWRNNAWLRKNTWFEEDVVPFVQDIIRREIA</sequence>
<dbReference type="SMART" id="SM00986">
    <property type="entry name" value="UDG"/>
    <property type="match status" value="1"/>
</dbReference>
<evidence type="ECO:0000313" key="3">
    <source>
        <dbReference type="Proteomes" id="UP000613582"/>
    </source>
</evidence>
<dbReference type="CDD" id="cd10033">
    <property type="entry name" value="UDG_like"/>
    <property type="match status" value="1"/>
</dbReference>
<dbReference type="InterPro" id="IPR005122">
    <property type="entry name" value="Uracil-DNA_glycosylase-like"/>
</dbReference>
<gene>
    <name evidence="2" type="ORF">GCM10011342_04910</name>
</gene>
<dbReference type="SUPFAM" id="SSF52141">
    <property type="entry name" value="Uracil-DNA glycosylase-like"/>
    <property type="match status" value="1"/>
</dbReference>
<evidence type="ECO:0000313" key="2">
    <source>
        <dbReference type="EMBL" id="GGC98975.1"/>
    </source>
</evidence>
<feature type="domain" description="Uracil-DNA glycosylase-like" evidence="1">
    <location>
        <begin position="28"/>
        <end position="201"/>
    </location>
</feature>
<dbReference type="Gene3D" id="3.40.470.10">
    <property type="entry name" value="Uracil-DNA glycosylase-like domain"/>
    <property type="match status" value="1"/>
</dbReference>
<dbReference type="EMBL" id="BMGH01000001">
    <property type="protein sequence ID" value="GGC98975.1"/>
    <property type="molecule type" value="Genomic_DNA"/>
</dbReference>
<protein>
    <submittedName>
        <fullName evidence="2">Uracil-DNA glycosylase</fullName>
    </submittedName>
</protein>
<dbReference type="InterPro" id="IPR036895">
    <property type="entry name" value="Uracil-DNA_glycosylase-like_sf"/>
</dbReference>
<evidence type="ECO:0000259" key="1">
    <source>
        <dbReference type="SMART" id="SM00986"/>
    </source>
</evidence>
<accession>A0A8J2Y348</accession>
<comment type="caution">
    <text evidence="2">The sequence shown here is derived from an EMBL/GenBank/DDBJ whole genome shotgun (WGS) entry which is preliminary data.</text>
</comment>